<evidence type="ECO:0000313" key="1">
    <source>
        <dbReference type="EMBL" id="KAK4523592.1"/>
    </source>
</evidence>
<dbReference type="Proteomes" id="UP001300502">
    <property type="component" value="Unassembled WGS sequence"/>
</dbReference>
<reference evidence="1 2" key="1">
    <citation type="submission" date="2022-07" db="EMBL/GenBank/DDBJ databases">
        <title>Genome-wide signatures of adaptation to extreme environments.</title>
        <authorList>
            <person name="Cho C.H."/>
            <person name="Yoon H.S."/>
        </authorList>
    </citation>
    <scope>NUCLEOTIDE SEQUENCE [LARGE SCALE GENOMIC DNA]</scope>
    <source>
        <strain evidence="1 2">108.79 E11</strain>
    </source>
</reference>
<dbReference type="GO" id="GO:0008967">
    <property type="term" value="F:phosphoglycolate phosphatase activity"/>
    <property type="evidence" value="ECO:0007669"/>
    <property type="project" value="TreeGrafter"/>
</dbReference>
<evidence type="ECO:0000313" key="2">
    <source>
        <dbReference type="Proteomes" id="UP001300502"/>
    </source>
</evidence>
<dbReference type="Pfam" id="PF00702">
    <property type="entry name" value="Hydrolase"/>
    <property type="match status" value="1"/>
</dbReference>
<evidence type="ECO:0008006" key="3">
    <source>
        <dbReference type="Google" id="ProtNLM"/>
    </source>
</evidence>
<dbReference type="GO" id="GO:0006281">
    <property type="term" value="P:DNA repair"/>
    <property type="evidence" value="ECO:0007669"/>
    <property type="project" value="TreeGrafter"/>
</dbReference>
<dbReference type="PANTHER" id="PTHR43434:SF1">
    <property type="entry name" value="PHOSPHOGLYCOLATE PHOSPHATASE"/>
    <property type="match status" value="1"/>
</dbReference>
<protein>
    <recommendedName>
        <fullName evidence="3">HAD family hydrolase</fullName>
    </recommendedName>
</protein>
<accession>A0AAV9I8I1</accession>
<proteinExistence type="predicted"/>
<gene>
    <name evidence="1" type="ORF">GAYE_PCTG70G1488</name>
</gene>
<organism evidence="1 2">
    <name type="scientific">Galdieria yellowstonensis</name>
    <dbReference type="NCBI Taxonomy" id="3028027"/>
    <lineage>
        <taxon>Eukaryota</taxon>
        <taxon>Rhodophyta</taxon>
        <taxon>Bangiophyceae</taxon>
        <taxon>Galdieriales</taxon>
        <taxon>Galdieriaceae</taxon>
        <taxon>Galdieria</taxon>
    </lineage>
</organism>
<dbReference type="EMBL" id="JANCYU010000017">
    <property type="protein sequence ID" value="KAK4523592.1"/>
    <property type="molecule type" value="Genomic_DNA"/>
</dbReference>
<dbReference type="SFLD" id="SFLDS00003">
    <property type="entry name" value="Haloacid_Dehalogenase"/>
    <property type="match status" value="1"/>
</dbReference>
<dbReference type="SUPFAM" id="SSF56784">
    <property type="entry name" value="HAD-like"/>
    <property type="match status" value="1"/>
</dbReference>
<sequence length="249" mass="27639">MLQAARRKAMLITFDIDGTLLKGGENANTGHKRAIEWAVSKVWGVEATVQSVKHGGLTDPIIIQNMLRKHGKSDQEIWGKMDQALQMATEYFEKTYADNEPVTVLPGVHSLLDTLKQRGVYLAVVSGNLESIGWKKLERAQLRPYFMTGAFGSDHTSRGELIRIAKRRVLQCCGVAAADDDVLSWDIYHVGDTLEDMQAAKDACVLGIGVLTGNVRQVEEFGEAHSSWWPFLVLPDLTHREVLLARLGI</sequence>
<dbReference type="Gene3D" id="1.10.150.240">
    <property type="entry name" value="Putative phosphatase, domain 2"/>
    <property type="match status" value="1"/>
</dbReference>
<dbReference type="InterPro" id="IPR036412">
    <property type="entry name" value="HAD-like_sf"/>
</dbReference>
<dbReference type="AlphaFoldDB" id="A0AAV9I8I1"/>
<dbReference type="SFLD" id="SFLDG01129">
    <property type="entry name" value="C1.5:_HAD__Beta-PGM__Phosphata"/>
    <property type="match status" value="1"/>
</dbReference>
<dbReference type="InterPro" id="IPR023198">
    <property type="entry name" value="PGP-like_dom2"/>
</dbReference>
<dbReference type="PANTHER" id="PTHR43434">
    <property type="entry name" value="PHOSPHOGLYCOLATE PHOSPHATASE"/>
    <property type="match status" value="1"/>
</dbReference>
<dbReference type="InterPro" id="IPR050155">
    <property type="entry name" value="HAD-like_hydrolase_sf"/>
</dbReference>
<keyword evidence="2" id="KW-1185">Reference proteome</keyword>
<dbReference type="Gene3D" id="3.40.50.1000">
    <property type="entry name" value="HAD superfamily/HAD-like"/>
    <property type="match status" value="1"/>
</dbReference>
<comment type="caution">
    <text evidence="1">The sequence shown here is derived from an EMBL/GenBank/DDBJ whole genome shotgun (WGS) entry which is preliminary data.</text>
</comment>
<name>A0AAV9I8I1_9RHOD</name>
<dbReference type="InterPro" id="IPR023214">
    <property type="entry name" value="HAD_sf"/>
</dbReference>